<dbReference type="EMBL" id="ANFO01000087">
    <property type="protein sequence ID" value="KGQ12803.1"/>
    <property type="molecule type" value="Genomic_DNA"/>
</dbReference>
<gene>
    <name evidence="4" type="ORF">BBAD15_g1456</name>
</gene>
<dbReference type="Gene3D" id="1.20.1440.310">
    <property type="match status" value="1"/>
</dbReference>
<keyword evidence="1" id="KW-0479">Metal-binding</keyword>
<dbReference type="InterPro" id="IPR036412">
    <property type="entry name" value="HAD-like_sf"/>
</dbReference>
<dbReference type="SUPFAM" id="SSF56784">
    <property type="entry name" value="HAD-like"/>
    <property type="match status" value="1"/>
</dbReference>
<dbReference type="GO" id="GO:0046872">
    <property type="term" value="F:metal ion binding"/>
    <property type="evidence" value="ECO:0007669"/>
    <property type="project" value="UniProtKB-KW"/>
</dbReference>
<evidence type="ECO:0000256" key="1">
    <source>
        <dbReference type="ARBA" id="ARBA00022723"/>
    </source>
</evidence>
<dbReference type="InterPro" id="IPR023214">
    <property type="entry name" value="HAD_sf"/>
</dbReference>
<keyword evidence="2" id="KW-0378">Hydrolase</keyword>
<dbReference type="Proteomes" id="UP000030106">
    <property type="component" value="Unassembled WGS sequence"/>
</dbReference>
<organism evidence="4 5">
    <name type="scientific">Beauveria bassiana D1-5</name>
    <dbReference type="NCBI Taxonomy" id="1245745"/>
    <lineage>
        <taxon>Eukaryota</taxon>
        <taxon>Fungi</taxon>
        <taxon>Dikarya</taxon>
        <taxon>Ascomycota</taxon>
        <taxon>Pezizomycotina</taxon>
        <taxon>Sordariomycetes</taxon>
        <taxon>Hypocreomycetidae</taxon>
        <taxon>Hypocreales</taxon>
        <taxon>Cordycipitaceae</taxon>
        <taxon>Beauveria</taxon>
    </lineage>
</organism>
<reference evidence="4 5" key="1">
    <citation type="submission" date="2012-10" db="EMBL/GenBank/DDBJ databases">
        <title>Genome sequencing and analysis of entomopathogenic fungi Beauveria bassiana D1-5.</title>
        <authorList>
            <person name="Li Q."/>
            <person name="Wang L."/>
            <person name="Zhang Z."/>
            <person name="Wang Q."/>
            <person name="Ren J."/>
            <person name="Wang M."/>
            <person name="Xu W."/>
            <person name="Wang J."/>
            <person name="Lu Y."/>
            <person name="Du Q."/>
            <person name="Sun Z."/>
        </authorList>
    </citation>
    <scope>NUCLEOTIDE SEQUENCE [LARGE SCALE GENOMIC DNA]</scope>
    <source>
        <strain evidence="4 5">D1-5</strain>
    </source>
</reference>
<dbReference type="HOGENOM" id="CLU_062627_0_0_1"/>
<dbReference type="OrthoDB" id="10292815at2759"/>
<dbReference type="InterPro" id="IPR050582">
    <property type="entry name" value="HAD-like_SerB"/>
</dbReference>
<proteinExistence type="predicted"/>
<keyword evidence="3" id="KW-0460">Magnesium</keyword>
<evidence type="ECO:0000313" key="4">
    <source>
        <dbReference type="EMBL" id="KGQ12803.1"/>
    </source>
</evidence>
<evidence type="ECO:0000313" key="5">
    <source>
        <dbReference type="Proteomes" id="UP000030106"/>
    </source>
</evidence>
<comment type="caution">
    <text evidence="4">The sequence shown here is derived from an EMBL/GenBank/DDBJ whole genome shotgun (WGS) entry which is preliminary data.</text>
</comment>
<sequence>MTYKPKPKVELKHWPTSAAKQLNDMIAANAHKGHYACFDMDDTSWQFDLESCLLPFLENKGVLSRATLDSAIQIIPFKDSATKQESLYSYSTRLYELGDSIYYSFSTQVFSNIPLRDLKNYVDELMASTEPVLSNCYEGDDLVQIQIHPPEIFRGQVELYQKLMANGIDVFVITAASEEIVRMVASDPKYGYNVKPENVIGTTLLLKNLKTGSIQTSRKQIADGTYNAQAVKDDGSDLVMIPYLWAPATWKIGKWAAILSYIDEWKKPILVAGDSPGSDAPMLFHGVDIARGGIRLLVARNDEALRDFSKLRKQAVCRQKEAGLPPTADDNWIVVHPKDLL</sequence>
<evidence type="ECO:0008006" key="6">
    <source>
        <dbReference type="Google" id="ProtNLM"/>
    </source>
</evidence>
<dbReference type="eggNOG" id="ENOG502SEU8">
    <property type="taxonomic scope" value="Eukaryota"/>
</dbReference>
<evidence type="ECO:0000256" key="2">
    <source>
        <dbReference type="ARBA" id="ARBA00022801"/>
    </source>
</evidence>
<dbReference type="AlphaFoldDB" id="A0A0A2VYU7"/>
<name>A0A0A2VYU7_BEABA</name>
<accession>A0A0A2VYU7</accession>
<dbReference type="GO" id="GO:0016787">
    <property type="term" value="F:hydrolase activity"/>
    <property type="evidence" value="ECO:0007669"/>
    <property type="project" value="UniProtKB-KW"/>
</dbReference>
<dbReference type="PANTHER" id="PTHR43344:SF13">
    <property type="entry name" value="PHOSPHATASE RV3661-RELATED"/>
    <property type="match status" value="1"/>
</dbReference>
<evidence type="ECO:0000256" key="3">
    <source>
        <dbReference type="ARBA" id="ARBA00022842"/>
    </source>
</evidence>
<protein>
    <recommendedName>
        <fullName evidence="6">Phosphorylcholine phosphatase</fullName>
    </recommendedName>
</protein>
<dbReference type="PANTHER" id="PTHR43344">
    <property type="entry name" value="PHOSPHOSERINE PHOSPHATASE"/>
    <property type="match status" value="1"/>
</dbReference>
<dbReference type="Gene3D" id="3.40.50.1000">
    <property type="entry name" value="HAD superfamily/HAD-like"/>
    <property type="match status" value="1"/>
</dbReference>